<dbReference type="EMBL" id="AP017424">
    <property type="protein sequence ID" value="BAU82981.1"/>
    <property type="molecule type" value="Genomic_DNA"/>
</dbReference>
<protein>
    <submittedName>
        <fullName evidence="2">DoxX family protein</fullName>
    </submittedName>
</protein>
<dbReference type="AlphaFoldDB" id="A0A160NYH6"/>
<proteinExistence type="predicted"/>
<keyword evidence="1" id="KW-0812">Transmembrane</keyword>
<evidence type="ECO:0000256" key="1">
    <source>
        <dbReference type="SAM" id="Phobius"/>
    </source>
</evidence>
<feature type="transmembrane region" description="Helical" evidence="1">
    <location>
        <begin position="49"/>
        <end position="69"/>
    </location>
</feature>
<dbReference type="KEGG" id="slau:SLA_2044"/>
<dbReference type="PANTHER" id="PTHR33452">
    <property type="entry name" value="OXIDOREDUCTASE CATD-RELATED"/>
    <property type="match status" value="1"/>
</dbReference>
<name>A0A160NYH6_STRLU</name>
<dbReference type="Proteomes" id="UP000217676">
    <property type="component" value="Chromosome"/>
</dbReference>
<gene>
    <name evidence="2" type="ORF">SLA_2044</name>
</gene>
<dbReference type="PANTHER" id="PTHR33452:SF1">
    <property type="entry name" value="INNER MEMBRANE PROTEIN YPHA-RELATED"/>
    <property type="match status" value="1"/>
</dbReference>
<organism evidence="2 3">
    <name type="scientific">Streptomyces laurentii</name>
    <dbReference type="NCBI Taxonomy" id="39478"/>
    <lineage>
        <taxon>Bacteria</taxon>
        <taxon>Bacillati</taxon>
        <taxon>Actinomycetota</taxon>
        <taxon>Actinomycetes</taxon>
        <taxon>Kitasatosporales</taxon>
        <taxon>Streptomycetaceae</taxon>
        <taxon>Streptomyces</taxon>
    </lineage>
</organism>
<feature type="transmembrane region" description="Helical" evidence="1">
    <location>
        <begin position="81"/>
        <end position="99"/>
    </location>
</feature>
<accession>A0A160NYH6</accession>
<feature type="transmembrane region" description="Helical" evidence="1">
    <location>
        <begin position="12"/>
        <end position="37"/>
    </location>
</feature>
<evidence type="ECO:0000313" key="2">
    <source>
        <dbReference type="EMBL" id="BAU82981.1"/>
    </source>
</evidence>
<keyword evidence="1" id="KW-1133">Transmembrane helix</keyword>
<dbReference type="GO" id="GO:0005886">
    <property type="term" value="C:plasma membrane"/>
    <property type="evidence" value="ECO:0007669"/>
    <property type="project" value="TreeGrafter"/>
</dbReference>
<keyword evidence="3" id="KW-1185">Reference proteome</keyword>
<keyword evidence="1" id="KW-0472">Membrane</keyword>
<sequence>MSELSGGLGPALGLLTPLAAAALVGVMINAMVMVTAANGVWVSDNGVEYNIVIAMVALTVAAVGPGRLAVDRLFRWGEGGWTEAAVALVLGGVGAALALSL</sequence>
<dbReference type="InterPro" id="IPR051907">
    <property type="entry name" value="DoxX-like_oxidoreductase"/>
</dbReference>
<reference evidence="2 3" key="1">
    <citation type="journal article" date="2016" name="Genome Announc.">
        <title>Complete Genome Sequence of Thiostrepton-Producing Streptomyces laurentii ATCC 31255.</title>
        <authorList>
            <person name="Doi K."/>
            <person name="Fujino Y."/>
            <person name="Nagayoshi Y."/>
            <person name="Ohshima T."/>
            <person name="Ogata S."/>
        </authorList>
    </citation>
    <scope>NUCLEOTIDE SEQUENCE [LARGE SCALE GENOMIC DNA]</scope>
    <source>
        <strain evidence="2 3">ATCC 31255</strain>
    </source>
</reference>
<evidence type="ECO:0000313" key="3">
    <source>
        <dbReference type="Proteomes" id="UP000217676"/>
    </source>
</evidence>